<evidence type="ECO:0000313" key="2">
    <source>
        <dbReference type="EMBL" id="RLN55479.1"/>
    </source>
</evidence>
<gene>
    <name evidence="2" type="ORF">BBJ29_008550</name>
</gene>
<dbReference type="InterPro" id="IPR026059">
    <property type="entry name" value="Rab3GAP2"/>
</dbReference>
<feature type="domain" description="Rab3-GAP regulatory subunit N-terminal" evidence="1">
    <location>
        <begin position="96"/>
        <end position="301"/>
    </location>
</feature>
<dbReference type="Proteomes" id="UP000284657">
    <property type="component" value="Unassembled WGS sequence"/>
</dbReference>
<evidence type="ECO:0000313" key="3">
    <source>
        <dbReference type="Proteomes" id="UP000284657"/>
    </source>
</evidence>
<sequence length="336" mass="35872">MATSAEMPPVVAADGVDDASDALAVALRLSSANIQSSDTSDTSVSLYDDPRVKIDVAADLTVLVGFQQQIYSVGVQEDVEQQMSDGQKHAGPAAAPLRVIVDVNDLHLEEGESVSDVKWLDRELFCVGYSSGVLRIFNRVGKLLFEQKLHGAAVLKLDVNRNASTMVVPRRASVLLLSEPVEGELWVLYTDSTVAIIQISELIGKMNSAVFGPAQASKFRKYCLRDQKDVMTAIPCGPVRPTIFQSHSRLGVYTIVSAGSAPFLAFYQAGNDQNSIIHLAHIATAIASRAAGAVWNFAKSWGWTHGAGAIDAAAEHVAAPVGSAEEWDVIQNPDGG</sequence>
<evidence type="ECO:0000259" key="1">
    <source>
        <dbReference type="Pfam" id="PF14655"/>
    </source>
</evidence>
<reference evidence="2 3" key="1">
    <citation type="submission" date="2018-07" db="EMBL/GenBank/DDBJ databases">
        <title>Genome sequencing of oomycete isolates from Chile give support for New Zealand origin for Phytophthora kernoviae and make available the first Nothophytophthora sp. genome.</title>
        <authorList>
            <person name="Studholme D.J."/>
            <person name="Sanfuentes E."/>
            <person name="Panda P."/>
            <person name="Hill R."/>
            <person name="Sambles C."/>
            <person name="Grant M."/>
            <person name="Williams N.M."/>
            <person name="Mcdougal R.L."/>
        </authorList>
    </citation>
    <scope>NUCLEOTIDE SEQUENCE [LARGE SCALE GENOMIC DNA]</scope>
    <source>
        <strain evidence="2">Chile7</strain>
    </source>
</reference>
<accession>A0A3R7GH79</accession>
<comment type="caution">
    <text evidence="2">The sequence shown here is derived from an EMBL/GenBank/DDBJ whole genome shotgun (WGS) entry which is preliminary data.</text>
</comment>
<dbReference type="PANTHER" id="PTHR12472:SF0">
    <property type="entry name" value="RAB3 GTPASE-ACTIVATING PROTEIN NON-CATALYTIC SUBUNIT"/>
    <property type="match status" value="1"/>
</dbReference>
<dbReference type="AlphaFoldDB" id="A0A3R7GH79"/>
<dbReference type="EMBL" id="MBAD02001354">
    <property type="protein sequence ID" value="RLN55479.1"/>
    <property type="molecule type" value="Genomic_DNA"/>
</dbReference>
<dbReference type="PANTHER" id="PTHR12472">
    <property type="entry name" value="RAB3-GAP REGULATORY DOMAIN"/>
    <property type="match status" value="1"/>
</dbReference>
<organism evidence="2 3">
    <name type="scientific">Phytophthora kernoviae</name>
    <dbReference type="NCBI Taxonomy" id="325452"/>
    <lineage>
        <taxon>Eukaryota</taxon>
        <taxon>Sar</taxon>
        <taxon>Stramenopiles</taxon>
        <taxon>Oomycota</taxon>
        <taxon>Peronosporomycetes</taxon>
        <taxon>Peronosporales</taxon>
        <taxon>Peronosporaceae</taxon>
        <taxon>Phytophthora</taxon>
    </lineage>
</organism>
<dbReference type="InterPro" id="IPR032839">
    <property type="entry name" value="RAB3GAP_N"/>
</dbReference>
<protein>
    <recommendedName>
        <fullName evidence="1">Rab3-GAP regulatory subunit N-terminal domain-containing protein</fullName>
    </recommendedName>
</protein>
<name>A0A3R7GH79_9STRA</name>
<proteinExistence type="predicted"/>
<dbReference type="Pfam" id="PF14655">
    <property type="entry name" value="RAB3GAP2_N"/>
    <property type="match status" value="1"/>
</dbReference>